<dbReference type="Proteomes" id="UP000176854">
    <property type="component" value="Unassembled WGS sequence"/>
</dbReference>
<dbReference type="EMBL" id="MFJC01000034">
    <property type="protein sequence ID" value="OGG08961.1"/>
    <property type="molecule type" value="Genomic_DNA"/>
</dbReference>
<sequence>MGRSDGVNNVDEDELYFVKTDKKSVNRTKDLSETWYYLSVFGQIGFTIALPIAGGAILGNRIDRAYGTYPTWTLILLVTGFILSILYFIKSILSVLKNLNQK</sequence>
<evidence type="ECO:0000313" key="3">
    <source>
        <dbReference type="Proteomes" id="UP000176854"/>
    </source>
</evidence>
<keyword evidence="1" id="KW-0812">Transmembrane</keyword>
<dbReference type="STRING" id="1798373.A2154_02005"/>
<reference evidence="2 3" key="1">
    <citation type="journal article" date="2016" name="Nat. Commun.">
        <title>Thousands of microbial genomes shed light on interconnected biogeochemical processes in an aquifer system.</title>
        <authorList>
            <person name="Anantharaman K."/>
            <person name="Brown C.T."/>
            <person name="Hug L.A."/>
            <person name="Sharon I."/>
            <person name="Castelle C.J."/>
            <person name="Probst A.J."/>
            <person name="Thomas B.C."/>
            <person name="Singh A."/>
            <person name="Wilkins M.J."/>
            <person name="Karaoz U."/>
            <person name="Brodie E.L."/>
            <person name="Williams K.H."/>
            <person name="Hubbard S.S."/>
            <person name="Banfield J.F."/>
        </authorList>
    </citation>
    <scope>NUCLEOTIDE SEQUENCE [LARGE SCALE GENOMIC DNA]</scope>
</reference>
<feature type="transmembrane region" description="Helical" evidence="1">
    <location>
        <begin position="35"/>
        <end position="59"/>
    </location>
</feature>
<evidence type="ECO:0008006" key="4">
    <source>
        <dbReference type="Google" id="ProtNLM"/>
    </source>
</evidence>
<keyword evidence="1" id="KW-1133">Transmembrane helix</keyword>
<comment type="caution">
    <text evidence="2">The sequence shown here is derived from an EMBL/GenBank/DDBJ whole genome shotgun (WGS) entry which is preliminary data.</text>
</comment>
<accession>A0A1F5Z978</accession>
<evidence type="ECO:0000313" key="2">
    <source>
        <dbReference type="EMBL" id="OGG08961.1"/>
    </source>
</evidence>
<dbReference type="InterPro" id="IPR032820">
    <property type="entry name" value="ATPase_put"/>
</dbReference>
<gene>
    <name evidence="2" type="ORF">A2154_02005</name>
</gene>
<dbReference type="Pfam" id="PF09527">
    <property type="entry name" value="ATPase_gene1"/>
    <property type="match status" value="1"/>
</dbReference>
<organism evidence="2 3">
    <name type="scientific">Candidatus Gottesmanbacteria bacterium RBG_16_43_7</name>
    <dbReference type="NCBI Taxonomy" id="1798373"/>
    <lineage>
        <taxon>Bacteria</taxon>
        <taxon>Candidatus Gottesmaniibacteriota</taxon>
    </lineage>
</organism>
<dbReference type="AlphaFoldDB" id="A0A1F5Z978"/>
<feature type="transmembrane region" description="Helical" evidence="1">
    <location>
        <begin position="71"/>
        <end position="89"/>
    </location>
</feature>
<proteinExistence type="predicted"/>
<keyword evidence="1" id="KW-0472">Membrane</keyword>
<name>A0A1F5Z978_9BACT</name>
<protein>
    <recommendedName>
        <fullName evidence="4">F0F1 ATP synthase subunit</fullName>
    </recommendedName>
</protein>
<evidence type="ECO:0000256" key="1">
    <source>
        <dbReference type="SAM" id="Phobius"/>
    </source>
</evidence>